<dbReference type="Pfam" id="PF13432">
    <property type="entry name" value="TPR_16"/>
    <property type="match status" value="1"/>
</dbReference>
<dbReference type="PROSITE" id="PS50005">
    <property type="entry name" value="TPR"/>
    <property type="match status" value="3"/>
</dbReference>
<proteinExistence type="inferred from homology"/>
<dbReference type="PANTHER" id="PTHR10130:SF9">
    <property type="entry name" value="PEROXISOMAL TARGETING SIGNAL RECEPTOR"/>
    <property type="match status" value="1"/>
</dbReference>
<evidence type="ECO:0000256" key="5">
    <source>
        <dbReference type="ARBA" id="ARBA00022803"/>
    </source>
</evidence>
<evidence type="ECO:0000256" key="4">
    <source>
        <dbReference type="ARBA" id="ARBA00022737"/>
    </source>
</evidence>
<evidence type="ECO:0000256" key="6">
    <source>
        <dbReference type="PROSITE-ProRule" id="PRU00339"/>
    </source>
</evidence>
<evidence type="ECO:0000313" key="7">
    <source>
        <dbReference type="EMBL" id="KAL0956345.1"/>
    </source>
</evidence>
<dbReference type="SUPFAM" id="SSF48452">
    <property type="entry name" value="TPR-like"/>
    <property type="match status" value="1"/>
</dbReference>
<dbReference type="SMART" id="SM00028">
    <property type="entry name" value="TPR"/>
    <property type="match status" value="3"/>
</dbReference>
<keyword evidence="8" id="KW-1185">Reference proteome</keyword>
<name>A0ABR3JKM3_9AGAR</name>
<dbReference type="Proteomes" id="UP001556367">
    <property type="component" value="Unassembled WGS sequence"/>
</dbReference>
<sequence length="628" mass="68846">MAFQGLVSGSECAVAANPLSQVLKHTEGDRSLQQDRIAGPSSSRLHHLPGSSSSVVNEHDAAMARQFFDGPSQAPVMGPPPPFAHAELARMSQMNVHRPPEASEAWIMEQQKSQPMEANFADWTSEFGQTSSHMPGPAASTMASRPEFQQRPSYMNSTSMYGAGPMRMYGPSAGANMFASPQVLDQGKGKAREADFEAAFAQAAASLSATETARIVEVDDVEESLKNASLDDKEELGTDFKKVWDHLQNSDLPPPKEDVAKWEAEFNQLMTTQREDGDIDYTTTFKGWQDGDIDYGNGVRVPGPGFTEDGHPILGDYVFEPNNKFLDPTSSTRSCLTDAKHLLENNGSLSEAALLLEAAIQKGELGEGGYEAWILLGDTRVMDEREDAGMRALSEGVRRAEAAGGGGAGMLSLAISYTNESYDRGSHSMLLRWVQAKYPDHPIPEETIKAMKTNSTWDTHGRVMDVYLSLARVQHASGQMDPDVQTGLGVLLYTNGEYDRAKDCFESALSARPQDYLLWNRLGSCLSNGNKPEEALGVYREALQLRPTYTRAIYNVGVACLNLGAYKESAEHFLTAINLQEGNGGQTSDQLWFTLRRAFQQMERNDLADLAKPETKNLDVFRGQGLDF</sequence>
<gene>
    <name evidence="7" type="ORF">HGRIS_002495</name>
</gene>
<organism evidence="7 8">
    <name type="scientific">Hohenbuehelia grisea</name>
    <dbReference type="NCBI Taxonomy" id="104357"/>
    <lineage>
        <taxon>Eukaryota</taxon>
        <taxon>Fungi</taxon>
        <taxon>Dikarya</taxon>
        <taxon>Basidiomycota</taxon>
        <taxon>Agaricomycotina</taxon>
        <taxon>Agaricomycetes</taxon>
        <taxon>Agaricomycetidae</taxon>
        <taxon>Agaricales</taxon>
        <taxon>Pleurotineae</taxon>
        <taxon>Pleurotaceae</taxon>
        <taxon>Hohenbuehelia</taxon>
    </lineage>
</organism>
<feature type="repeat" description="TPR" evidence="6">
    <location>
        <begin position="516"/>
        <end position="549"/>
    </location>
</feature>
<comment type="subcellular location">
    <subcellularLocation>
        <location evidence="1">Cytoplasm</location>
    </subcellularLocation>
</comment>
<dbReference type="EMBL" id="JASNQZ010000006">
    <property type="protein sequence ID" value="KAL0956345.1"/>
    <property type="molecule type" value="Genomic_DNA"/>
</dbReference>
<comment type="caution">
    <text evidence="7">The sequence shown here is derived from an EMBL/GenBank/DDBJ whole genome shotgun (WGS) entry which is preliminary data.</text>
</comment>
<comment type="similarity">
    <text evidence="2">Belongs to the peroxisomal targeting signal receptor family.</text>
</comment>
<feature type="repeat" description="TPR" evidence="6">
    <location>
        <begin position="482"/>
        <end position="515"/>
    </location>
</feature>
<dbReference type="InterPro" id="IPR024111">
    <property type="entry name" value="PEX5/PEX5L"/>
</dbReference>
<evidence type="ECO:0008006" key="9">
    <source>
        <dbReference type="Google" id="ProtNLM"/>
    </source>
</evidence>
<evidence type="ECO:0000256" key="3">
    <source>
        <dbReference type="ARBA" id="ARBA00022490"/>
    </source>
</evidence>
<dbReference type="PANTHER" id="PTHR10130">
    <property type="entry name" value="PEROXISOMAL TARGETING SIGNAL 1 RECEPTOR PEX5"/>
    <property type="match status" value="1"/>
</dbReference>
<reference evidence="8" key="1">
    <citation type="submission" date="2024-06" db="EMBL/GenBank/DDBJ databases">
        <title>Multi-omics analyses provide insights into the biosynthesis of the anticancer antibiotic pleurotin in Hohenbuehelia grisea.</title>
        <authorList>
            <person name="Weaver J.A."/>
            <person name="Alberti F."/>
        </authorList>
    </citation>
    <scope>NUCLEOTIDE SEQUENCE [LARGE SCALE GENOMIC DNA]</scope>
    <source>
        <strain evidence="8">T-177</strain>
    </source>
</reference>
<keyword evidence="3" id="KW-0963">Cytoplasm</keyword>
<protein>
    <recommendedName>
        <fullName evidence="9">TPR-like protein</fullName>
    </recommendedName>
</protein>
<feature type="repeat" description="TPR" evidence="6">
    <location>
        <begin position="550"/>
        <end position="583"/>
    </location>
</feature>
<dbReference type="InterPro" id="IPR011990">
    <property type="entry name" value="TPR-like_helical_dom_sf"/>
</dbReference>
<accession>A0ABR3JKM3</accession>
<dbReference type="Pfam" id="PF13181">
    <property type="entry name" value="TPR_8"/>
    <property type="match status" value="1"/>
</dbReference>
<keyword evidence="5 6" id="KW-0802">TPR repeat</keyword>
<keyword evidence="4" id="KW-0677">Repeat</keyword>
<dbReference type="InterPro" id="IPR019734">
    <property type="entry name" value="TPR_rpt"/>
</dbReference>
<evidence type="ECO:0000256" key="1">
    <source>
        <dbReference type="ARBA" id="ARBA00004496"/>
    </source>
</evidence>
<evidence type="ECO:0000313" key="8">
    <source>
        <dbReference type="Proteomes" id="UP001556367"/>
    </source>
</evidence>
<evidence type="ECO:0000256" key="2">
    <source>
        <dbReference type="ARBA" id="ARBA00005348"/>
    </source>
</evidence>
<dbReference type="Gene3D" id="1.25.40.10">
    <property type="entry name" value="Tetratricopeptide repeat domain"/>
    <property type="match status" value="1"/>
</dbReference>